<keyword evidence="1" id="KW-0812">Transmembrane</keyword>
<dbReference type="AlphaFoldDB" id="A0A3B7R5K9"/>
<feature type="transmembrane region" description="Helical" evidence="1">
    <location>
        <begin position="101"/>
        <end position="118"/>
    </location>
</feature>
<dbReference type="Proteomes" id="UP000262802">
    <property type="component" value="Chromosome"/>
</dbReference>
<dbReference type="InterPro" id="IPR005804">
    <property type="entry name" value="FA_desaturase_dom"/>
</dbReference>
<organism evidence="3 4">
    <name type="scientific">Hymenobacter oligotrophus</name>
    <dbReference type="NCBI Taxonomy" id="2319843"/>
    <lineage>
        <taxon>Bacteria</taxon>
        <taxon>Pseudomonadati</taxon>
        <taxon>Bacteroidota</taxon>
        <taxon>Cytophagia</taxon>
        <taxon>Cytophagales</taxon>
        <taxon>Hymenobacteraceae</taxon>
        <taxon>Hymenobacter</taxon>
    </lineage>
</organism>
<feature type="transmembrane region" description="Helical" evidence="1">
    <location>
        <begin position="191"/>
        <end position="218"/>
    </location>
</feature>
<evidence type="ECO:0000256" key="1">
    <source>
        <dbReference type="SAM" id="Phobius"/>
    </source>
</evidence>
<dbReference type="KEGG" id="hyh:D3Y59_17255"/>
<feature type="transmembrane region" description="Helical" evidence="1">
    <location>
        <begin position="155"/>
        <end position="175"/>
    </location>
</feature>
<keyword evidence="1" id="KW-0472">Membrane</keyword>
<evidence type="ECO:0000313" key="3">
    <source>
        <dbReference type="EMBL" id="AYA38640.1"/>
    </source>
</evidence>
<dbReference type="GO" id="GO:0006629">
    <property type="term" value="P:lipid metabolic process"/>
    <property type="evidence" value="ECO:0007669"/>
    <property type="project" value="InterPro"/>
</dbReference>
<evidence type="ECO:0000313" key="4">
    <source>
        <dbReference type="Proteomes" id="UP000262802"/>
    </source>
</evidence>
<reference evidence="3 4" key="1">
    <citation type="submission" date="2018-09" db="EMBL/GenBank/DDBJ databases">
        <title>Hymenobacter medium sp. nov., isolated from R2A medium.</title>
        <authorList>
            <person name="Yingchao G."/>
        </authorList>
    </citation>
    <scope>NUCLEOTIDE SEQUENCE [LARGE SCALE GENOMIC DNA]</scope>
    <source>
        <strain evidence="4">sh-6</strain>
    </source>
</reference>
<name>A0A3B7R5K9_9BACT</name>
<dbReference type="Pfam" id="PF00487">
    <property type="entry name" value="FA_desaturase"/>
    <property type="match status" value="1"/>
</dbReference>
<dbReference type="RefSeq" id="WP_119446169.1">
    <property type="nucleotide sequence ID" value="NZ_CP032317.1"/>
</dbReference>
<feature type="transmembrane region" description="Helical" evidence="1">
    <location>
        <begin position="37"/>
        <end position="57"/>
    </location>
</feature>
<proteinExistence type="predicted"/>
<gene>
    <name evidence="3" type="ORF">D3Y59_17255</name>
</gene>
<feature type="domain" description="Fatty acid desaturase" evidence="2">
    <location>
        <begin position="86"/>
        <end position="294"/>
    </location>
</feature>
<keyword evidence="1" id="KW-1133">Transmembrane helix</keyword>
<dbReference type="EMBL" id="CP032317">
    <property type="protein sequence ID" value="AYA38640.1"/>
    <property type="molecule type" value="Genomic_DNA"/>
</dbReference>
<evidence type="ECO:0000259" key="2">
    <source>
        <dbReference type="Pfam" id="PF00487"/>
    </source>
</evidence>
<protein>
    <submittedName>
        <fullName evidence="3">Fatty acid desaturase</fullName>
    </submittedName>
</protein>
<dbReference type="PANTHER" id="PTHR36459">
    <property type="entry name" value="ORF"/>
    <property type="match status" value="1"/>
</dbReference>
<accession>A0A3B7R5K9</accession>
<dbReference type="PANTHER" id="PTHR36459:SF1">
    <property type="entry name" value="FATTY ACID DESATURASE DOMAIN-CONTAINING PROTEIN-RELATED"/>
    <property type="match status" value="1"/>
</dbReference>
<keyword evidence="4" id="KW-1185">Reference proteome</keyword>
<sequence length="357" mass="41265">MKSLSALTDPVYQEPSQYSAIDRWLLRFIQDKRDLPFARLVLNITLTLVPLAGLLYWPGLPGPVWWAAAIAYHFLNNVTYKGPFGLMLHCTCHRILFKKKYAFLNHYLPWGIGLFFGQTPETYFTHHMGMHHAENNMPEDTSSTMRYQRDSVRSFLLYLGTFVLVGLYQMSSYFVRTGRRKFLFRSIRGEVFFFALCVGLSFVNWPATFTVFILPFLISRVVMMLGNWTQHAFVDPAAPNDEYRNSITCINTKYNHKCWNDGYHASHHLKPALHWTAHPAEFTRTVHEYAAHDAIVFDGIHYLHLFAWLMLKRYDLMAKHFVNLGDRYASDAEVIELLKTRTRRIAPGQAVAAAAAA</sequence>
<dbReference type="OrthoDB" id="634389at2"/>
<feature type="transmembrane region" description="Helical" evidence="1">
    <location>
        <begin position="63"/>
        <end position="80"/>
    </location>
</feature>